<reference evidence="1 2" key="1">
    <citation type="journal article" date="2019" name="Sci. Rep.">
        <title>Orb-weaving spider Araneus ventricosus genome elucidates the spidroin gene catalogue.</title>
        <authorList>
            <person name="Kono N."/>
            <person name="Nakamura H."/>
            <person name="Ohtoshi R."/>
            <person name="Moran D.A.P."/>
            <person name="Shinohara A."/>
            <person name="Yoshida Y."/>
            <person name="Fujiwara M."/>
            <person name="Mori M."/>
            <person name="Tomita M."/>
            <person name="Arakawa K."/>
        </authorList>
    </citation>
    <scope>NUCLEOTIDE SEQUENCE [LARGE SCALE GENOMIC DNA]</scope>
</reference>
<name>A0A4Y2IN62_ARAVE</name>
<evidence type="ECO:0000313" key="1">
    <source>
        <dbReference type="EMBL" id="GBM79085.1"/>
    </source>
</evidence>
<evidence type="ECO:0000313" key="2">
    <source>
        <dbReference type="Proteomes" id="UP000499080"/>
    </source>
</evidence>
<gene>
    <name evidence="1" type="ORF">AVEN_31141_1</name>
</gene>
<dbReference type="AlphaFoldDB" id="A0A4Y2IN62"/>
<protein>
    <submittedName>
        <fullName evidence="1">Uncharacterized protein</fullName>
    </submittedName>
</protein>
<comment type="caution">
    <text evidence="1">The sequence shown here is derived from an EMBL/GenBank/DDBJ whole genome shotgun (WGS) entry which is preliminary data.</text>
</comment>
<sequence>MASELACTRSTCTADLQYNRVVNLETSVQEAKTETVPLSQAVPAVKLLINTVDARYNDYLRPTAKELLHKHEMEKFTITGCMSSVPRQSSFGIHFTSRGKGPDDRRR</sequence>
<dbReference type="EMBL" id="BGPR01002800">
    <property type="protein sequence ID" value="GBM79085.1"/>
    <property type="molecule type" value="Genomic_DNA"/>
</dbReference>
<organism evidence="1 2">
    <name type="scientific">Araneus ventricosus</name>
    <name type="common">Orbweaver spider</name>
    <name type="synonym">Epeira ventricosa</name>
    <dbReference type="NCBI Taxonomy" id="182803"/>
    <lineage>
        <taxon>Eukaryota</taxon>
        <taxon>Metazoa</taxon>
        <taxon>Ecdysozoa</taxon>
        <taxon>Arthropoda</taxon>
        <taxon>Chelicerata</taxon>
        <taxon>Arachnida</taxon>
        <taxon>Araneae</taxon>
        <taxon>Araneomorphae</taxon>
        <taxon>Entelegynae</taxon>
        <taxon>Araneoidea</taxon>
        <taxon>Araneidae</taxon>
        <taxon>Araneus</taxon>
    </lineage>
</organism>
<dbReference type="Proteomes" id="UP000499080">
    <property type="component" value="Unassembled WGS sequence"/>
</dbReference>
<proteinExistence type="predicted"/>
<keyword evidence="2" id="KW-1185">Reference proteome</keyword>
<accession>A0A4Y2IN62</accession>